<dbReference type="Proteomes" id="UP001235712">
    <property type="component" value="Unassembled WGS sequence"/>
</dbReference>
<evidence type="ECO:0000313" key="2">
    <source>
        <dbReference type="Proteomes" id="UP001235712"/>
    </source>
</evidence>
<dbReference type="EMBL" id="JAUSQZ010000001">
    <property type="protein sequence ID" value="MDP9831111.1"/>
    <property type="molecule type" value="Genomic_DNA"/>
</dbReference>
<evidence type="ECO:0008006" key="3">
    <source>
        <dbReference type="Google" id="ProtNLM"/>
    </source>
</evidence>
<proteinExistence type="predicted"/>
<keyword evidence="2" id="KW-1185">Reference proteome</keyword>
<protein>
    <recommendedName>
        <fullName evidence="3">Cinnamycin family lantibiotic</fullName>
    </recommendedName>
</protein>
<gene>
    <name evidence="1" type="ORF">J2S57_006860</name>
</gene>
<evidence type="ECO:0000313" key="1">
    <source>
        <dbReference type="EMBL" id="MDP9831111.1"/>
    </source>
</evidence>
<dbReference type="RefSeq" id="WP_307250561.1">
    <property type="nucleotide sequence ID" value="NZ_JAUSQZ010000001.1"/>
</dbReference>
<reference evidence="1 2" key="1">
    <citation type="submission" date="2023-07" db="EMBL/GenBank/DDBJ databases">
        <title>Sequencing the genomes of 1000 actinobacteria strains.</title>
        <authorList>
            <person name="Klenk H.-P."/>
        </authorList>
    </citation>
    <scope>NUCLEOTIDE SEQUENCE [LARGE SCALE GENOMIC DNA]</scope>
    <source>
        <strain evidence="1 2">DSM 44388</strain>
    </source>
</reference>
<organism evidence="1 2">
    <name type="scientific">Kineosporia succinea</name>
    <dbReference type="NCBI Taxonomy" id="84632"/>
    <lineage>
        <taxon>Bacteria</taxon>
        <taxon>Bacillati</taxon>
        <taxon>Actinomycetota</taxon>
        <taxon>Actinomycetes</taxon>
        <taxon>Kineosporiales</taxon>
        <taxon>Kineosporiaceae</taxon>
        <taxon>Kineosporia</taxon>
    </lineage>
</organism>
<accession>A0ABT9PEH5</accession>
<dbReference type="InterPro" id="IPR046016">
    <property type="entry name" value="Dur/DurB-like"/>
</dbReference>
<dbReference type="Pfam" id="PF19398">
    <property type="entry name" value="DurB-like"/>
    <property type="match status" value="1"/>
</dbReference>
<dbReference type="NCBIfam" id="NF033431">
    <property type="entry name" value="cinnamycin_RiPP"/>
    <property type="match status" value="1"/>
</dbReference>
<sequence length="78" mass="8257">MNTTLLQQAAVDSEFRALIEADPVRFGATAGALPAEVEAPDQKSLDFFTEGVSSLEIYACQTSCSWGPITAICDGTTK</sequence>
<dbReference type="InterPro" id="IPR048275">
    <property type="entry name" value="Cinnamycin_RiPP"/>
</dbReference>
<name>A0ABT9PEH5_9ACTN</name>
<comment type="caution">
    <text evidence="1">The sequence shown here is derived from an EMBL/GenBank/DDBJ whole genome shotgun (WGS) entry which is preliminary data.</text>
</comment>